<protein>
    <submittedName>
        <fullName evidence="8">Arabinose efflux permease family protein</fullName>
    </submittedName>
</protein>
<reference evidence="8 9" key="1">
    <citation type="journal article" date="2013" name="Gut Pathog.">
        <title>Draft genome of Ochrobactrum intermedium strain M86 isolated from non-ulcer dyspeptic individual from India.</title>
        <authorList>
            <person name="Kulkarni G."/>
            <person name="Dhotre D."/>
            <person name="Dharne M."/>
            <person name="Shetty S."/>
            <person name="Chowdhury S."/>
            <person name="Misra V."/>
            <person name="Misra S."/>
            <person name="Patole M."/>
            <person name="Shouche Y."/>
        </authorList>
    </citation>
    <scope>NUCLEOTIDE SEQUENCE [LARGE SCALE GENOMIC DNA]</scope>
    <source>
        <strain evidence="8 9">M86</strain>
    </source>
</reference>
<dbReference type="RefSeq" id="WP_006471838.1">
    <property type="nucleotide sequence ID" value="NZ_AOGE01000034.1"/>
</dbReference>
<sequence length="340" mass="35549">MISVYAAGSFLTAIPLITFTQKLRRRPLLLMAIVGFAVVNAVTALSNSFALMLIARFCAGISAGLVWAWLVGYAARLAPSHLAGRAIAIVGISAPLAFSFGVPAGTFIGALAGWRLAFGLMSLLALALAIMIHFIVPDLPGQKQEQRFSVPDTLRIPGVLKILGMTLAFVIAHNILYTYVSPFLSLSGLSARADMVLFIFGIAGIAGLWVVGTYIDRKLWPMMQGSIIVVAVCAIAFGVWNTSPLIVLATAGLWGLIFGGVPTLLQTALAKAAGSAADVAQAMLVTFWNLAIAAGGLIGGLVLGGLGAGYLPWAMVAFLAVTWLISLQSHAVELSAETQP</sequence>
<feature type="transmembrane region" description="Helical" evidence="6">
    <location>
        <begin position="28"/>
        <end position="47"/>
    </location>
</feature>
<dbReference type="GO" id="GO:0005886">
    <property type="term" value="C:plasma membrane"/>
    <property type="evidence" value="ECO:0007669"/>
    <property type="project" value="UniProtKB-SubCell"/>
</dbReference>
<evidence type="ECO:0000313" key="9">
    <source>
        <dbReference type="Proteomes" id="UP000011971"/>
    </source>
</evidence>
<feature type="transmembrane region" description="Helical" evidence="6">
    <location>
        <begin position="53"/>
        <end position="75"/>
    </location>
</feature>
<evidence type="ECO:0000259" key="7">
    <source>
        <dbReference type="PROSITE" id="PS50850"/>
    </source>
</evidence>
<feature type="transmembrane region" description="Helical" evidence="6">
    <location>
        <begin position="282"/>
        <end position="304"/>
    </location>
</feature>
<feature type="transmembrane region" description="Helical" evidence="6">
    <location>
        <begin position="222"/>
        <end position="240"/>
    </location>
</feature>
<comment type="caution">
    <text evidence="8">The sequence shown here is derived from an EMBL/GenBank/DDBJ whole genome shotgun (WGS) entry which is preliminary data.</text>
</comment>
<evidence type="ECO:0000256" key="5">
    <source>
        <dbReference type="ARBA" id="ARBA00023136"/>
    </source>
</evidence>
<keyword evidence="3 6" id="KW-0812">Transmembrane</keyword>
<accession>M5JNB3</accession>
<dbReference type="InterPro" id="IPR050189">
    <property type="entry name" value="MFS_Efflux_Transporters"/>
</dbReference>
<feature type="transmembrane region" description="Helical" evidence="6">
    <location>
        <begin position="87"/>
        <end position="110"/>
    </location>
</feature>
<dbReference type="PROSITE" id="PS50850">
    <property type="entry name" value="MFS"/>
    <property type="match status" value="1"/>
</dbReference>
<evidence type="ECO:0000256" key="2">
    <source>
        <dbReference type="ARBA" id="ARBA00022475"/>
    </source>
</evidence>
<dbReference type="PANTHER" id="PTHR43124:SF3">
    <property type="entry name" value="CHLORAMPHENICOL EFFLUX PUMP RV0191"/>
    <property type="match status" value="1"/>
</dbReference>
<evidence type="ECO:0000313" key="8">
    <source>
        <dbReference type="EMBL" id="ELT48572.1"/>
    </source>
</evidence>
<dbReference type="EMBL" id="AOGE01000034">
    <property type="protein sequence ID" value="ELT48572.1"/>
    <property type="molecule type" value="Genomic_DNA"/>
</dbReference>
<dbReference type="Pfam" id="PF07690">
    <property type="entry name" value="MFS_1"/>
    <property type="match status" value="1"/>
</dbReference>
<comment type="subcellular location">
    <subcellularLocation>
        <location evidence="1">Cell membrane</location>
        <topology evidence="1">Multi-pass membrane protein</topology>
    </subcellularLocation>
</comment>
<name>M5JNB3_9HYPH</name>
<feature type="domain" description="Major facilitator superfamily (MFS) profile" evidence="7">
    <location>
        <begin position="1"/>
        <end position="332"/>
    </location>
</feature>
<feature type="transmembrane region" description="Helical" evidence="6">
    <location>
        <begin position="246"/>
        <end position="270"/>
    </location>
</feature>
<dbReference type="InterPro" id="IPR011701">
    <property type="entry name" value="MFS"/>
</dbReference>
<evidence type="ECO:0000256" key="6">
    <source>
        <dbReference type="SAM" id="Phobius"/>
    </source>
</evidence>
<evidence type="ECO:0000256" key="3">
    <source>
        <dbReference type="ARBA" id="ARBA00022692"/>
    </source>
</evidence>
<evidence type="ECO:0000256" key="4">
    <source>
        <dbReference type="ARBA" id="ARBA00022989"/>
    </source>
</evidence>
<dbReference type="PATRIC" id="fig|1234597.4.peg.2801"/>
<keyword evidence="4 6" id="KW-1133">Transmembrane helix</keyword>
<dbReference type="STRING" id="94625.A7J42_20220"/>
<dbReference type="AlphaFoldDB" id="M5JNB3"/>
<dbReference type="PANTHER" id="PTHR43124">
    <property type="entry name" value="PURINE EFFLUX PUMP PBUE"/>
    <property type="match status" value="1"/>
</dbReference>
<dbReference type="Proteomes" id="UP000011971">
    <property type="component" value="Unassembled WGS sequence"/>
</dbReference>
<feature type="transmembrane region" description="Helical" evidence="6">
    <location>
        <begin position="116"/>
        <end position="137"/>
    </location>
</feature>
<feature type="transmembrane region" description="Helical" evidence="6">
    <location>
        <begin position="158"/>
        <end position="176"/>
    </location>
</feature>
<dbReference type="GO" id="GO:0022857">
    <property type="term" value="F:transmembrane transporter activity"/>
    <property type="evidence" value="ECO:0007669"/>
    <property type="project" value="InterPro"/>
</dbReference>
<keyword evidence="5 6" id="KW-0472">Membrane</keyword>
<dbReference type="InterPro" id="IPR020846">
    <property type="entry name" value="MFS_dom"/>
</dbReference>
<evidence type="ECO:0000256" key="1">
    <source>
        <dbReference type="ARBA" id="ARBA00004651"/>
    </source>
</evidence>
<dbReference type="InterPro" id="IPR036259">
    <property type="entry name" value="MFS_trans_sf"/>
</dbReference>
<dbReference type="SUPFAM" id="SSF103473">
    <property type="entry name" value="MFS general substrate transporter"/>
    <property type="match status" value="1"/>
</dbReference>
<feature type="transmembrane region" description="Helical" evidence="6">
    <location>
        <begin position="310"/>
        <end position="327"/>
    </location>
</feature>
<proteinExistence type="predicted"/>
<keyword evidence="2" id="KW-1003">Cell membrane</keyword>
<dbReference type="Gene3D" id="1.20.1250.20">
    <property type="entry name" value="MFS general substrate transporter like domains"/>
    <property type="match status" value="1"/>
</dbReference>
<organism evidence="8 9">
    <name type="scientific">Brucella intermedia M86</name>
    <dbReference type="NCBI Taxonomy" id="1234597"/>
    <lineage>
        <taxon>Bacteria</taxon>
        <taxon>Pseudomonadati</taxon>
        <taxon>Pseudomonadota</taxon>
        <taxon>Alphaproteobacteria</taxon>
        <taxon>Hyphomicrobiales</taxon>
        <taxon>Brucellaceae</taxon>
        <taxon>Brucella/Ochrobactrum group</taxon>
        <taxon>Brucella</taxon>
    </lineage>
</organism>
<gene>
    <name evidence="8" type="ORF">D584_13505</name>
</gene>
<feature type="transmembrane region" description="Helical" evidence="6">
    <location>
        <begin position="196"/>
        <end position="215"/>
    </location>
</feature>